<evidence type="ECO:0000259" key="2">
    <source>
        <dbReference type="PROSITE" id="PS50181"/>
    </source>
</evidence>
<gene>
    <name evidence="3" type="ORF">MSAN_00786600</name>
</gene>
<feature type="region of interest" description="Disordered" evidence="1">
    <location>
        <begin position="300"/>
        <end position="321"/>
    </location>
</feature>
<evidence type="ECO:0000256" key="1">
    <source>
        <dbReference type="SAM" id="MobiDB-lite"/>
    </source>
</evidence>
<evidence type="ECO:0000313" key="3">
    <source>
        <dbReference type="EMBL" id="KAF7367247.1"/>
    </source>
</evidence>
<proteinExistence type="predicted"/>
<dbReference type="InterPro" id="IPR001810">
    <property type="entry name" value="F-box_dom"/>
</dbReference>
<dbReference type="Proteomes" id="UP000623467">
    <property type="component" value="Unassembled WGS sequence"/>
</dbReference>
<dbReference type="PROSITE" id="PS50181">
    <property type="entry name" value="FBOX"/>
    <property type="match status" value="1"/>
</dbReference>
<name>A0A8H6YXX3_9AGAR</name>
<dbReference type="OrthoDB" id="3226064at2759"/>
<sequence length="644" mass="71222">MSLLQLPPEILEQILVKTSDRSPNTVAAVAACCRSLHDLVHSIWRDLFLANFDDPRPKNALKDSSPGFPGAPQIGYNWHNFTNRIGAANCLAAGDPACDFEALVDVVATAAPVPPLRTLDPVQRRRIVFPPLLRELNSTANTAWLARVLSRGYPPPLTKRMLASFDPDGSEYTRAEFEDTPMGMAFNKLTFLRGFIPIDRSQSSSTVEHQHATARAFARTRVYNTKYLMPERCWGPFQPLDPSQPHVYEWRNRLSRFTLPESDSQDADLALRSATSSSRRGQVFHPSSIVLAPSLLDLDEDIDDPDYDPDEDDSDDDDHHHIDGPHLLHFLSSRGIDFTDERTYPTYVFPAPHRVVPDYAFLAAARYIMEANMRDKFDMESHFSAMSSASKQAAADVGLELNEIVDAMQSLELTRMGGAPGFWDIWRPEMPEGDDDDDEPRRLWIKGKAKRPRARSTRLKVGTGQASGASGGELYAGSTTGTCSVCVASLFSVFLLIQPFLIVHNVDYATAGFGIDPATQETIRIFPMTLRVLRYERPPRPPAGADPRALMWRLPIIHIEGESRGTDTDETSARVVAGTVRMIGDGAVRWSMTSSEAAGADPEWVTESVQVGDIGSAIGFIGLWTGAEHSSTDPLGPCWAWKVA</sequence>
<accession>A0A8H6YXX3</accession>
<dbReference type="AlphaFoldDB" id="A0A8H6YXX3"/>
<comment type="caution">
    <text evidence="3">The sequence shown here is derived from an EMBL/GenBank/DDBJ whole genome shotgun (WGS) entry which is preliminary data.</text>
</comment>
<dbReference type="InterPro" id="IPR036047">
    <property type="entry name" value="F-box-like_dom_sf"/>
</dbReference>
<feature type="domain" description="F-box" evidence="2">
    <location>
        <begin position="1"/>
        <end position="47"/>
    </location>
</feature>
<dbReference type="SUPFAM" id="SSF81383">
    <property type="entry name" value="F-box domain"/>
    <property type="match status" value="1"/>
</dbReference>
<dbReference type="Pfam" id="PF12937">
    <property type="entry name" value="F-box-like"/>
    <property type="match status" value="1"/>
</dbReference>
<evidence type="ECO:0000313" key="4">
    <source>
        <dbReference type="Proteomes" id="UP000623467"/>
    </source>
</evidence>
<dbReference type="EMBL" id="JACAZH010000005">
    <property type="protein sequence ID" value="KAF7367247.1"/>
    <property type="molecule type" value="Genomic_DNA"/>
</dbReference>
<protein>
    <recommendedName>
        <fullName evidence="2">F-box domain-containing protein</fullName>
    </recommendedName>
</protein>
<keyword evidence="4" id="KW-1185">Reference proteome</keyword>
<organism evidence="3 4">
    <name type="scientific">Mycena sanguinolenta</name>
    <dbReference type="NCBI Taxonomy" id="230812"/>
    <lineage>
        <taxon>Eukaryota</taxon>
        <taxon>Fungi</taxon>
        <taxon>Dikarya</taxon>
        <taxon>Basidiomycota</taxon>
        <taxon>Agaricomycotina</taxon>
        <taxon>Agaricomycetes</taxon>
        <taxon>Agaricomycetidae</taxon>
        <taxon>Agaricales</taxon>
        <taxon>Marasmiineae</taxon>
        <taxon>Mycenaceae</taxon>
        <taxon>Mycena</taxon>
    </lineage>
</organism>
<reference evidence="3" key="1">
    <citation type="submission" date="2020-05" db="EMBL/GenBank/DDBJ databases">
        <title>Mycena genomes resolve the evolution of fungal bioluminescence.</title>
        <authorList>
            <person name="Tsai I.J."/>
        </authorList>
    </citation>
    <scope>NUCLEOTIDE SEQUENCE</scope>
    <source>
        <strain evidence="3">160909Yilan</strain>
    </source>
</reference>
<feature type="compositionally biased region" description="Acidic residues" evidence="1">
    <location>
        <begin position="300"/>
        <end position="316"/>
    </location>
</feature>